<keyword evidence="2" id="KW-0004">4Fe-4S</keyword>
<dbReference type="NCBIfam" id="NF009589">
    <property type="entry name" value="PRK13030.1"/>
    <property type="match status" value="1"/>
</dbReference>
<evidence type="ECO:0000256" key="5">
    <source>
        <dbReference type="ARBA" id="ARBA00023004"/>
    </source>
</evidence>
<dbReference type="InterPro" id="IPR009014">
    <property type="entry name" value="Transketo_C/PFOR_II"/>
</dbReference>
<feature type="domain" description="Pyruvate/ketoisovalerate oxidoreductase catalytic" evidence="7">
    <location>
        <begin position="720"/>
        <end position="903"/>
    </location>
</feature>
<keyword evidence="5" id="KW-0408">Iron</keyword>
<dbReference type="EMBL" id="LT670817">
    <property type="protein sequence ID" value="SHH85582.1"/>
    <property type="molecule type" value="Genomic_DNA"/>
</dbReference>
<evidence type="ECO:0000256" key="1">
    <source>
        <dbReference type="ARBA" id="ARBA00022448"/>
    </source>
</evidence>
<dbReference type="Gene3D" id="3.40.50.970">
    <property type="match status" value="1"/>
</dbReference>
<dbReference type="PANTHER" id="PTHR48084">
    <property type="entry name" value="2-OXOGLUTARATE OXIDOREDUCTASE SUBUNIT KORB-RELATED"/>
    <property type="match status" value="1"/>
</dbReference>
<gene>
    <name evidence="10" type="ORF">SAMN05443248_6516</name>
</gene>
<reference evidence="10 11" key="1">
    <citation type="submission" date="2016-11" db="EMBL/GenBank/DDBJ databases">
        <authorList>
            <person name="Jaros S."/>
            <person name="Januszkiewicz K."/>
            <person name="Wedrychowicz H."/>
        </authorList>
    </citation>
    <scope>NUCLEOTIDE SEQUENCE [LARGE SCALE GENOMIC DNA]</scope>
    <source>
        <strain evidence="10 11">GAS138</strain>
    </source>
</reference>
<dbReference type="Pfam" id="PF01558">
    <property type="entry name" value="POR"/>
    <property type="match status" value="1"/>
</dbReference>
<accession>A0A1M5WDL8</accession>
<sequence length="1145" mass="123342">MDGSTSSGISLDDKYVADEGRIYLTGVQALVRLPMVQRRIDRAAGFNTAGFVSGYRGSPLGTYDRELWAAKRFLDQDDIVFQPGLNEDLAATSVWGSQQAGLSSGATREGVFAIWYAKSPGVDRSGDVLKHANAAGTAPCGGVLAIAGDDHACKSASLPSQSDYAFLDASIPVLHPANVSEVLRFGVIGWAMSRATGLWVGMKALADTMDSAAVVDLRETTPTILQPAGLPTDVSIRWPDSPLEQERRLFDVRLPAAIAFGRANGLNRSLADPGVDRRRLIILSVGKSRLDLMQALTMLDLGPERWEEFGIGLCSIGMPWPLDPDFIREQCANAAEVLVVEEKRPLVEDQVARILLTLDAAQRPRLAGKIDHHGKPLLSPRAAFTADHLAKVIAQRLHGLGLGDALAPRLAALGDVRRDAETALVKRLPYFCSGCPHSRSTVVPDGSRALAGIGCHYMAQWMDRDTTTFTQMGGEGASWIGQAPFTSTGHVFVNLGDGTYAHSGLLAIRAAIAAGVTMTYKILYNDAVAMTGGQTAEGGFSVAQIARQLAAEGVRDIRIVAEQPERHRGEDMPSGVALDPRDRLEAVQRELRDTKGVSVLIYDQVCAAEKRRRRKRGQMPDAGKRIVINEAVCEGCGDCGRQSNCVSIVPLETEFGRKRQIDQTTCNQDASCVEGFCPSFVTIEGGLPRKAAADQAIAPSSPVPAIDFGRPARVVVGGIGGTGIVTIGAILGMAAHLDGRGVSIMDQIGLAQKGGEVTTHIRIAPSPDMLGPVRFALGEAETLIGCDIAVASSPEVLSLLSKNAVAVINDHVVMTGDFTADPDRVFPDALMKRRIETYAEVTFTDLSALATRLLGDAVGANMMALGMAWQKARVPLTEAAILRAIELNGAAVAMNKAAFAWGRAFVNDPGVIELQSLAIATPPLVTTFEDIVDVRADELCRYQNDKLAERFRMLVSETAMAESRIRSGSTVLAEAVARSFHKLLAYKDEYEVARLHVESGFLDRLAQQFDGGAVAFHLAPPMFARLDPVTGYPRKMRMGSWIVPLFRILARLKFLRGTWADPFGYTAERRSERRMIDDYETLIDSRVIPELTNGNHALAVEIAGLPLAIKGFGHVKTVSEKQASVRLAILLDRWPGDTHAQIAAE</sequence>
<feature type="domain" description="DUF6537" evidence="9">
    <location>
        <begin position="929"/>
        <end position="1127"/>
    </location>
</feature>
<evidence type="ECO:0000256" key="4">
    <source>
        <dbReference type="ARBA" id="ARBA00023002"/>
    </source>
</evidence>
<dbReference type="SUPFAM" id="SSF53323">
    <property type="entry name" value="Pyruvate-ferredoxin oxidoreductase, PFOR, domain III"/>
    <property type="match status" value="1"/>
</dbReference>
<keyword evidence="6" id="KW-0411">Iron-sulfur</keyword>
<dbReference type="NCBIfam" id="NF009588">
    <property type="entry name" value="PRK13029.1"/>
    <property type="match status" value="1"/>
</dbReference>
<dbReference type="GO" id="GO:0051539">
    <property type="term" value="F:4 iron, 4 sulfur cluster binding"/>
    <property type="evidence" value="ECO:0007669"/>
    <property type="project" value="UniProtKB-KW"/>
</dbReference>
<evidence type="ECO:0000256" key="2">
    <source>
        <dbReference type="ARBA" id="ARBA00022485"/>
    </source>
</evidence>
<dbReference type="SUPFAM" id="SSF52518">
    <property type="entry name" value="Thiamin diphosphate-binding fold (THDP-binding)"/>
    <property type="match status" value="2"/>
</dbReference>
<dbReference type="AlphaFoldDB" id="A0A1M5WDL8"/>
<dbReference type="GO" id="GO:0044281">
    <property type="term" value="P:small molecule metabolic process"/>
    <property type="evidence" value="ECO:0007669"/>
    <property type="project" value="UniProtKB-ARBA"/>
</dbReference>
<dbReference type="InterPro" id="IPR019752">
    <property type="entry name" value="Pyrv/ketoisovalerate_OxRed_cat"/>
</dbReference>
<dbReference type="OrthoDB" id="9803617at2"/>
<organism evidence="10 11">
    <name type="scientific">Bradyrhizobium erythrophlei</name>
    <dbReference type="NCBI Taxonomy" id="1437360"/>
    <lineage>
        <taxon>Bacteria</taxon>
        <taxon>Pseudomonadati</taxon>
        <taxon>Pseudomonadota</taxon>
        <taxon>Alphaproteobacteria</taxon>
        <taxon>Hyphomicrobiales</taxon>
        <taxon>Nitrobacteraceae</taxon>
        <taxon>Bradyrhizobium</taxon>
    </lineage>
</organism>
<dbReference type="CDD" id="cd07034">
    <property type="entry name" value="TPP_PYR_PFOR_IOR-alpha_like"/>
    <property type="match status" value="1"/>
</dbReference>
<evidence type="ECO:0000256" key="6">
    <source>
        <dbReference type="ARBA" id="ARBA00023014"/>
    </source>
</evidence>
<evidence type="ECO:0000259" key="9">
    <source>
        <dbReference type="Pfam" id="PF20169"/>
    </source>
</evidence>
<dbReference type="InterPro" id="IPR002869">
    <property type="entry name" value="Pyrv_flavodox_OxRed_cen"/>
</dbReference>
<dbReference type="Proteomes" id="UP000189796">
    <property type="component" value="Chromosome I"/>
</dbReference>
<dbReference type="RefSeq" id="WP_079604901.1">
    <property type="nucleotide sequence ID" value="NZ_LT670817.1"/>
</dbReference>
<evidence type="ECO:0000259" key="8">
    <source>
        <dbReference type="Pfam" id="PF02775"/>
    </source>
</evidence>
<dbReference type="InterPro" id="IPR051457">
    <property type="entry name" value="2-oxoacid:Fd_oxidoreductase"/>
</dbReference>
<dbReference type="InterPro" id="IPR011766">
    <property type="entry name" value="TPP_enzyme_TPP-bd"/>
</dbReference>
<dbReference type="PANTHER" id="PTHR48084:SF3">
    <property type="entry name" value="SUBUNIT OF PYRUVATE:FLAVODOXIN OXIDOREDUCTASE"/>
    <property type="match status" value="1"/>
</dbReference>
<dbReference type="Pfam" id="PF02775">
    <property type="entry name" value="TPP_enzyme_C"/>
    <property type="match status" value="1"/>
</dbReference>
<dbReference type="Pfam" id="PF20169">
    <property type="entry name" value="DUF6537"/>
    <property type="match status" value="1"/>
</dbReference>
<proteinExistence type="predicted"/>
<keyword evidence="10" id="KW-0670">Pyruvate</keyword>
<dbReference type="InterPro" id="IPR029061">
    <property type="entry name" value="THDP-binding"/>
</dbReference>
<evidence type="ECO:0000313" key="10">
    <source>
        <dbReference type="EMBL" id="SHH85582.1"/>
    </source>
</evidence>
<keyword evidence="4" id="KW-0560">Oxidoreductase</keyword>
<keyword evidence="3" id="KW-0249">Electron transport</keyword>
<evidence type="ECO:0000259" key="7">
    <source>
        <dbReference type="Pfam" id="PF01558"/>
    </source>
</evidence>
<dbReference type="InterPro" id="IPR046667">
    <property type="entry name" value="DUF6537"/>
</dbReference>
<keyword evidence="1" id="KW-0813">Transport</keyword>
<dbReference type="InterPro" id="IPR002880">
    <property type="entry name" value="Pyrv_Fd/Flavodoxin_OxRdtase_N"/>
</dbReference>
<feature type="domain" description="Thiamine pyrophosphate enzyme TPP-binding" evidence="8">
    <location>
        <begin position="452"/>
        <end position="540"/>
    </location>
</feature>
<dbReference type="SUPFAM" id="SSF52922">
    <property type="entry name" value="TK C-terminal domain-like"/>
    <property type="match status" value="1"/>
</dbReference>
<evidence type="ECO:0000313" key="11">
    <source>
        <dbReference type="Proteomes" id="UP000189796"/>
    </source>
</evidence>
<name>A0A1M5WDL8_9BRAD</name>
<evidence type="ECO:0000256" key="3">
    <source>
        <dbReference type="ARBA" id="ARBA00022982"/>
    </source>
</evidence>
<dbReference type="Gene3D" id="3.40.920.10">
    <property type="entry name" value="Pyruvate-ferredoxin oxidoreductase, PFOR, domain III"/>
    <property type="match status" value="1"/>
</dbReference>
<protein>
    <submittedName>
        <fullName evidence="10">Indolepyruvate ferredoxin oxidoreductase</fullName>
    </submittedName>
</protein>
<dbReference type="GO" id="GO:0045333">
    <property type="term" value="P:cellular respiration"/>
    <property type="evidence" value="ECO:0007669"/>
    <property type="project" value="UniProtKB-ARBA"/>
</dbReference>
<dbReference type="GO" id="GO:0016625">
    <property type="term" value="F:oxidoreductase activity, acting on the aldehyde or oxo group of donors, iron-sulfur protein as acceptor"/>
    <property type="evidence" value="ECO:0007669"/>
    <property type="project" value="UniProtKB-ARBA"/>
</dbReference>
<keyword evidence="2" id="KW-0479">Metal-binding</keyword>
<dbReference type="GO" id="GO:0030976">
    <property type="term" value="F:thiamine pyrophosphate binding"/>
    <property type="evidence" value="ECO:0007669"/>
    <property type="project" value="InterPro"/>
</dbReference>